<comment type="caution">
    <text evidence="2">The sequence shown here is derived from an EMBL/GenBank/DDBJ whole genome shotgun (WGS) entry which is preliminary data.</text>
</comment>
<proteinExistence type="predicted"/>
<gene>
    <name evidence="2" type="ORF">GR217_24895</name>
</gene>
<name>A0AAE5C3U6_9HYPH</name>
<evidence type="ECO:0000313" key="3">
    <source>
        <dbReference type="Proteomes" id="UP000661163"/>
    </source>
</evidence>
<protein>
    <submittedName>
        <fullName evidence="2">Uncharacterized protein</fullName>
    </submittedName>
</protein>
<reference evidence="2 3" key="1">
    <citation type="submission" date="2019-12" db="EMBL/GenBank/DDBJ databases">
        <title>Rhizobium genotypes associated with high levels of biological nitrogen fixation by grain legumes in a temperate-maritime cropping system.</title>
        <authorList>
            <person name="Maluk M."/>
            <person name="Francesc Ferrando Molina F."/>
            <person name="Lopez Del Egido L."/>
            <person name="Lafos M."/>
            <person name="Langarica-Fuentes A."/>
            <person name="Gebre Yohannes G."/>
            <person name="Young M.W."/>
            <person name="Martin P."/>
            <person name="Gantlett R."/>
            <person name="Kenicer G."/>
            <person name="Hawes C."/>
            <person name="Begg G.S."/>
            <person name="Quilliam R.S."/>
            <person name="Squire G.R."/>
            <person name="Poole P.S."/>
            <person name="Young P.W."/>
            <person name="Iannetta P.M."/>
            <person name="James E.K."/>
        </authorList>
    </citation>
    <scope>NUCLEOTIDE SEQUENCE [LARGE SCALE GENOMIC DNA]</scope>
    <source>
        <strain evidence="2 3">JHI985</strain>
    </source>
</reference>
<evidence type="ECO:0000256" key="1">
    <source>
        <dbReference type="SAM" id="MobiDB-lite"/>
    </source>
</evidence>
<dbReference type="RefSeq" id="WP_130662595.1">
    <property type="nucleotide sequence ID" value="NZ_JAJAEH010000037.1"/>
</dbReference>
<dbReference type="AlphaFoldDB" id="A0AAE5C3U6"/>
<dbReference type="EMBL" id="WUFC01000023">
    <property type="protein sequence ID" value="NEI50924.1"/>
    <property type="molecule type" value="Genomic_DNA"/>
</dbReference>
<organism evidence="2 3">
    <name type="scientific">Rhizobium ruizarguesonis</name>
    <dbReference type="NCBI Taxonomy" id="2081791"/>
    <lineage>
        <taxon>Bacteria</taxon>
        <taxon>Pseudomonadati</taxon>
        <taxon>Pseudomonadota</taxon>
        <taxon>Alphaproteobacteria</taxon>
        <taxon>Hyphomicrobiales</taxon>
        <taxon>Rhizobiaceae</taxon>
        <taxon>Rhizobium/Agrobacterium group</taxon>
        <taxon>Rhizobium</taxon>
    </lineage>
</organism>
<dbReference type="Proteomes" id="UP000661163">
    <property type="component" value="Unassembled WGS sequence"/>
</dbReference>
<evidence type="ECO:0000313" key="2">
    <source>
        <dbReference type="EMBL" id="NEI50924.1"/>
    </source>
</evidence>
<feature type="region of interest" description="Disordered" evidence="1">
    <location>
        <begin position="24"/>
        <end position="45"/>
    </location>
</feature>
<sequence length="62" mass="6651">MAAHGHNPILDLYGTPRAIIRSRVSARAKATTPPPSDQDDPAKIGSSIVSLTCLKDHEQTSR</sequence>
<accession>A0AAE5C3U6</accession>